<comment type="subcellular location">
    <subcellularLocation>
        <location evidence="3">Membrane</location>
        <topology evidence="3">Single-pass membrane protein</topology>
    </subcellularLocation>
</comment>
<dbReference type="Gene3D" id="3.40.50.2000">
    <property type="entry name" value="Glycogen Phosphorylase B"/>
    <property type="match status" value="2"/>
</dbReference>
<dbReference type="SUPFAM" id="SSF53756">
    <property type="entry name" value="UDP-Glycosyltransferase/glycogen phosphorylase"/>
    <property type="match status" value="1"/>
</dbReference>
<comment type="catalytic activity">
    <reaction evidence="3">
        <text>glucuronate acceptor + UDP-alpha-D-glucuronate = acceptor beta-D-glucuronoside + UDP + H(+)</text>
        <dbReference type="Rhea" id="RHEA:21032"/>
        <dbReference type="ChEBI" id="CHEBI:15378"/>
        <dbReference type="ChEBI" id="CHEBI:58052"/>
        <dbReference type="ChEBI" id="CHEBI:58223"/>
        <dbReference type="ChEBI" id="CHEBI:132367"/>
        <dbReference type="ChEBI" id="CHEBI:132368"/>
        <dbReference type="EC" id="2.4.1.17"/>
    </reaction>
</comment>
<dbReference type="GO" id="GO:0015020">
    <property type="term" value="F:glucuronosyltransferase activity"/>
    <property type="evidence" value="ECO:0007669"/>
    <property type="project" value="UniProtKB-EC"/>
</dbReference>
<dbReference type="InterPro" id="IPR002213">
    <property type="entry name" value="UDP_glucos_trans"/>
</dbReference>
<dbReference type="InterPro" id="IPR050481">
    <property type="entry name" value="UDP-glycosyltransf_plant"/>
</dbReference>
<dbReference type="GO" id="GO:0016020">
    <property type="term" value="C:membrane"/>
    <property type="evidence" value="ECO:0007669"/>
    <property type="project" value="UniProtKB-SubCell"/>
</dbReference>
<keyword evidence="2" id="KW-0328">Glycosyltransferase</keyword>
<dbReference type="OrthoDB" id="5835829at2759"/>
<dbReference type="Proteomes" id="UP000192578">
    <property type="component" value="Unassembled WGS sequence"/>
</dbReference>
<gene>
    <name evidence="4" type="ORF">BV898_14550</name>
</gene>
<comment type="similarity">
    <text evidence="2">Belongs to the UDP-glycosyltransferase family.</text>
</comment>
<proteinExistence type="inferred from homology"/>
<dbReference type="PANTHER" id="PTHR48049">
    <property type="entry name" value="GLYCOSYLTRANSFERASE"/>
    <property type="match status" value="1"/>
</dbReference>
<evidence type="ECO:0000256" key="3">
    <source>
        <dbReference type="RuleBase" id="RU362059"/>
    </source>
</evidence>
<evidence type="ECO:0000256" key="1">
    <source>
        <dbReference type="ARBA" id="ARBA00022679"/>
    </source>
</evidence>
<dbReference type="PANTHER" id="PTHR48049:SF132">
    <property type="entry name" value="GLYCOSYLTRANSFERASE"/>
    <property type="match status" value="1"/>
</dbReference>
<evidence type="ECO:0000256" key="2">
    <source>
        <dbReference type="RuleBase" id="RU003718"/>
    </source>
</evidence>
<dbReference type="AlphaFoldDB" id="A0A9X6NIL2"/>
<organism evidence="4 5">
    <name type="scientific">Hypsibius exemplaris</name>
    <name type="common">Freshwater tardigrade</name>
    <dbReference type="NCBI Taxonomy" id="2072580"/>
    <lineage>
        <taxon>Eukaryota</taxon>
        <taxon>Metazoa</taxon>
        <taxon>Ecdysozoa</taxon>
        <taxon>Tardigrada</taxon>
        <taxon>Eutardigrada</taxon>
        <taxon>Parachela</taxon>
        <taxon>Hypsibioidea</taxon>
        <taxon>Hypsibiidae</taxon>
        <taxon>Hypsibius</taxon>
    </lineage>
</organism>
<protein>
    <recommendedName>
        <fullName evidence="3">UDP-glucuronosyltransferase</fullName>
        <ecNumber evidence="3">2.4.1.17</ecNumber>
    </recommendedName>
</protein>
<dbReference type="CDD" id="cd03784">
    <property type="entry name" value="GT1_Gtf-like"/>
    <property type="match status" value="1"/>
</dbReference>
<keyword evidence="1 2" id="KW-0808">Transferase</keyword>
<evidence type="ECO:0000313" key="4">
    <source>
        <dbReference type="EMBL" id="OWA50019.1"/>
    </source>
</evidence>
<name>A0A9X6NIL2_HYPEX</name>
<dbReference type="FunFam" id="3.40.50.2000:FF:000060">
    <property type="entry name" value="Glycosyltransferase"/>
    <property type="match status" value="1"/>
</dbReference>
<accession>A0A9X6NIL2</accession>
<comment type="caution">
    <text evidence="4">The sequence shown here is derived from an EMBL/GenBank/DDBJ whole genome shotgun (WGS) entry which is preliminary data.</text>
</comment>
<dbReference type="EC" id="2.4.1.17" evidence="3"/>
<dbReference type="InterPro" id="IPR035595">
    <property type="entry name" value="UDP_glycos_trans_CS"/>
</dbReference>
<reference evidence="5" key="1">
    <citation type="submission" date="2017-01" db="EMBL/GenBank/DDBJ databases">
        <title>Comparative genomics of anhydrobiosis in the tardigrade Hypsibius dujardini.</title>
        <authorList>
            <person name="Yoshida Y."/>
            <person name="Koutsovoulos G."/>
            <person name="Laetsch D."/>
            <person name="Stevens L."/>
            <person name="Kumar S."/>
            <person name="Horikawa D."/>
            <person name="Ishino K."/>
            <person name="Komine S."/>
            <person name="Tomita M."/>
            <person name="Blaxter M."/>
            <person name="Arakawa K."/>
        </authorList>
    </citation>
    <scope>NUCLEOTIDE SEQUENCE [LARGE SCALE GENOMIC DNA]</scope>
    <source>
        <strain evidence="5">Z151</strain>
    </source>
</reference>
<dbReference type="Pfam" id="PF00201">
    <property type="entry name" value="UDPGT"/>
    <property type="match status" value="1"/>
</dbReference>
<dbReference type="EMBL" id="MTYJ01000180">
    <property type="protein sequence ID" value="OWA50019.1"/>
    <property type="molecule type" value="Genomic_DNA"/>
</dbReference>
<sequence>MQKHILVISFPAFGHITPLLELSKRLSKYHRISFAVSSSKADAIANRGLIPAHYQHQIAVLPIEDGLTPDYDKIIDPKHLAAGLQQMEPAQRELLRNMPILDHPNGYRNLQPVDVVIADNCLPVPIPACKARGIPGYAFCCAAAWTTVGMLALTEATPECDDEVYYNEKDHTIAGRIPRSLKQWMLGCQDGMVQANAIIINSFEDLEPDARAQIQDAGGPPVHFVGPLFPTELDEEVAHQVAHWLDGQPVHSVIYISFGSMATPVPNQIVQIAETLLALGRPFIWSLRSDQHRLLPAAITDQIPSQLDIKKVQERQFLILPWAPQKTVLSHRATRVFISHCGWNSTMEGIASGVPVVAWPMFGDQPLNAALVLKLGLGLVIPDVCVRGLRIVSAGELSEIIEAVAGWKKRDSTFHEAVGKFARKTREAVEPGGTSANDFKALLRRFI</sequence>
<evidence type="ECO:0000313" key="5">
    <source>
        <dbReference type="Proteomes" id="UP000192578"/>
    </source>
</evidence>
<keyword evidence="5" id="KW-1185">Reference proteome</keyword>
<dbReference type="PROSITE" id="PS00375">
    <property type="entry name" value="UDPGT"/>
    <property type="match status" value="1"/>
</dbReference>
<dbReference type="GO" id="GO:0035251">
    <property type="term" value="F:UDP-glucosyltransferase activity"/>
    <property type="evidence" value="ECO:0007669"/>
    <property type="project" value="InterPro"/>
</dbReference>